<dbReference type="SUPFAM" id="SSF52166">
    <property type="entry name" value="Ribosomal protein L4"/>
    <property type="match status" value="1"/>
</dbReference>
<comment type="function">
    <text evidence="5">Forms part of the polypeptide exit tunnel.</text>
</comment>
<dbReference type="InterPro" id="IPR023574">
    <property type="entry name" value="Ribosomal_uL4_dom_sf"/>
</dbReference>
<dbReference type="Proteomes" id="UP001220702">
    <property type="component" value="Unassembled WGS sequence"/>
</dbReference>
<proteinExistence type="inferred from homology"/>
<evidence type="ECO:0000256" key="6">
    <source>
        <dbReference type="SAM" id="MobiDB-lite"/>
    </source>
</evidence>
<dbReference type="HAMAP" id="MF_01328_B">
    <property type="entry name" value="Ribosomal_uL4_B"/>
    <property type="match status" value="1"/>
</dbReference>
<dbReference type="GO" id="GO:0003735">
    <property type="term" value="F:structural constituent of ribosome"/>
    <property type="evidence" value="ECO:0007669"/>
    <property type="project" value="InterPro"/>
</dbReference>
<evidence type="ECO:0000256" key="5">
    <source>
        <dbReference type="HAMAP-Rule" id="MF_01328"/>
    </source>
</evidence>
<evidence type="ECO:0000256" key="2">
    <source>
        <dbReference type="ARBA" id="ARBA00022980"/>
    </source>
</evidence>
<dbReference type="PANTHER" id="PTHR10746:SF6">
    <property type="entry name" value="LARGE RIBOSOMAL SUBUNIT PROTEIN UL4M"/>
    <property type="match status" value="1"/>
</dbReference>
<reference evidence="8" key="2">
    <citation type="journal article" date="2020" name="Appl. Environ. Microbiol.">
        <title>Multiple intercontinental introductions associated with the emergence of a plant pathogen in Europe.</title>
        <authorList>
            <person name="Landa B.B."/>
            <person name="Castillo A.I."/>
            <person name="Giampetruzzi A."/>
            <person name="Kahn A."/>
            <person name="Roman-Ecija M."/>
            <person name="Velasco-Amo M.P."/>
            <person name="Navas-Cortes J.A."/>
            <person name="Marco-Noales E."/>
            <person name="Barbe S."/>
            <person name="Moralejo E."/>
            <person name="Coletta-Filho H.D."/>
            <person name="Saldarelli P."/>
            <person name="Saponari M."/>
            <person name="Almeida R.P.P."/>
        </authorList>
    </citation>
    <scope>NUCLEOTIDE SEQUENCE</scope>
    <source>
        <strain evidence="8">XYL1981</strain>
    </source>
</reference>
<dbReference type="GO" id="GO:0019843">
    <property type="term" value="F:rRNA binding"/>
    <property type="evidence" value="ECO:0007669"/>
    <property type="project" value="UniProtKB-UniRule"/>
</dbReference>
<dbReference type="GO" id="GO:0005840">
    <property type="term" value="C:ribosome"/>
    <property type="evidence" value="ECO:0007669"/>
    <property type="project" value="UniProtKB-KW"/>
</dbReference>
<protein>
    <recommendedName>
        <fullName evidence="4 5">Large ribosomal subunit protein uL4</fullName>
    </recommendedName>
</protein>
<comment type="subunit">
    <text evidence="5">Part of the 50S ribosomal subunit.</text>
</comment>
<evidence type="ECO:0000256" key="4">
    <source>
        <dbReference type="ARBA" id="ARBA00035244"/>
    </source>
</evidence>
<dbReference type="NCBIfam" id="TIGR03953">
    <property type="entry name" value="rplD_bact"/>
    <property type="match status" value="1"/>
</dbReference>
<feature type="compositionally biased region" description="Polar residues" evidence="6">
    <location>
        <begin position="42"/>
        <end position="52"/>
    </location>
</feature>
<evidence type="ECO:0000313" key="9">
    <source>
        <dbReference type="Proteomes" id="UP000474061"/>
    </source>
</evidence>
<organism evidence="8 9">
    <name type="scientific">Xylella fastidiosa subsp. multiplex</name>
    <dbReference type="NCBI Taxonomy" id="644357"/>
    <lineage>
        <taxon>Bacteria</taxon>
        <taxon>Pseudomonadati</taxon>
        <taxon>Pseudomonadota</taxon>
        <taxon>Gammaproteobacteria</taxon>
        <taxon>Lysobacterales</taxon>
        <taxon>Lysobacteraceae</taxon>
        <taxon>Xylella</taxon>
    </lineage>
</organism>
<dbReference type="GO" id="GO:0006412">
    <property type="term" value="P:translation"/>
    <property type="evidence" value="ECO:0007669"/>
    <property type="project" value="UniProtKB-UniRule"/>
</dbReference>
<dbReference type="EMBL" id="JAJKGN010000001">
    <property type="protein sequence ID" value="MDC6408179.1"/>
    <property type="molecule type" value="Genomic_DNA"/>
</dbReference>
<dbReference type="EMBL" id="VDCJ01000349">
    <property type="protein sequence ID" value="MRU24204.1"/>
    <property type="molecule type" value="Genomic_DNA"/>
</dbReference>
<dbReference type="AlphaFoldDB" id="A0A9Q4QSQ9"/>
<dbReference type="RefSeq" id="WP_004086522.1">
    <property type="nucleotide sequence ID" value="NZ_CP047134.1"/>
</dbReference>
<keyword evidence="2 5" id="KW-0689">Ribosomal protein</keyword>
<dbReference type="InterPro" id="IPR013005">
    <property type="entry name" value="Ribosomal_uL4-like"/>
</dbReference>
<keyword evidence="3 5" id="KW-0687">Ribonucleoprotein</keyword>
<dbReference type="Proteomes" id="UP000474061">
    <property type="component" value="Unassembled WGS sequence"/>
</dbReference>
<comment type="caution">
    <text evidence="8">The sequence shown here is derived from an EMBL/GenBank/DDBJ whole genome shotgun (WGS) entry which is preliminary data.</text>
</comment>
<dbReference type="SMR" id="A0A9Q4QSQ9"/>
<evidence type="ECO:0000313" key="7">
    <source>
        <dbReference type="EMBL" id="MDC6408179.1"/>
    </source>
</evidence>
<evidence type="ECO:0000313" key="8">
    <source>
        <dbReference type="EMBL" id="MRU24204.1"/>
    </source>
</evidence>
<sequence>MDLTIVGSDNTLPVSDVVFGREFSEALVHQVVVAYRNTARSGTKAQKSRSQVSGTTKKSKKQKGGGARHGALTAPIFVGGGVAFAAKPRSFSQKVNRKQYRSAICSIFSELNRQGRLKVVDAFDVEVSKTKVFAEKIKSLEVVGVGSSLLIVSDEISECLSLSSRNLPCVDVRSVQALDPVALVGSDVVVLTVGAVKKIEEWLV</sequence>
<evidence type="ECO:0000256" key="3">
    <source>
        <dbReference type="ARBA" id="ARBA00023274"/>
    </source>
</evidence>
<dbReference type="PANTHER" id="PTHR10746">
    <property type="entry name" value="50S RIBOSOMAL PROTEIN L4"/>
    <property type="match status" value="1"/>
</dbReference>
<comment type="function">
    <text evidence="5">One of the primary rRNA binding proteins, this protein initially binds near the 5'-end of the 23S rRNA. It is important during the early stages of 50S assembly. It makes multiple contacts with different domains of the 23S rRNA in the assembled 50S subunit and ribosome.</text>
</comment>
<reference evidence="7" key="4">
    <citation type="journal article" date="2023" name="Commun. Biol.">
        <title>Suspicions of two bridgehead invasions of Xylella fastidiosa subsp. multiplex in France.</title>
        <authorList>
            <person name="Dupas E."/>
            <person name="Durand K."/>
            <person name="Rieux A."/>
            <person name="Briand M."/>
            <person name="Pruvost O."/>
            <person name="Cunty A."/>
            <person name="Denance N."/>
            <person name="Donnadieu C."/>
            <person name="Legendre B."/>
            <person name="Lopez-Roques C."/>
            <person name="Cesbron S."/>
            <person name="Ravigne V."/>
            <person name="Jacques M.A."/>
        </authorList>
    </citation>
    <scope>NUCLEOTIDE SEQUENCE</scope>
    <source>
        <strain evidence="7">CFBP8070</strain>
    </source>
</reference>
<comment type="similarity">
    <text evidence="1 5">Belongs to the universal ribosomal protein uL4 family.</text>
</comment>
<gene>
    <name evidence="5 8" type="primary">rplD</name>
    <name evidence="8" type="ORF">FG476_09040</name>
    <name evidence="7" type="ORF">LOK82_05860</name>
</gene>
<dbReference type="Gene3D" id="3.40.1370.10">
    <property type="match status" value="1"/>
</dbReference>
<dbReference type="InterPro" id="IPR002136">
    <property type="entry name" value="Ribosomal_uL4"/>
</dbReference>
<keyword evidence="5" id="KW-0694">RNA-binding</keyword>
<reference evidence="8" key="1">
    <citation type="submission" date="2019-05" db="EMBL/GenBank/DDBJ databases">
        <authorList>
            <person name="Castillo A."/>
            <person name="Giampetruzzi A."/>
            <person name="Landa B."/>
            <person name="Saponari M."/>
            <person name="Almeida R.P.P."/>
            <person name="Moralejo E."/>
            <person name="Marco-Noales E."/>
            <person name="Velasco-Amo M.P."/>
            <person name="Roman-Ecija M."/>
            <person name="Navarro I."/>
            <person name="Monterde A."/>
            <person name="Barbe S."/>
        </authorList>
    </citation>
    <scope>NUCLEOTIDE SEQUENCE</scope>
    <source>
        <strain evidence="8">XYL1981</strain>
    </source>
</reference>
<evidence type="ECO:0000256" key="1">
    <source>
        <dbReference type="ARBA" id="ARBA00010528"/>
    </source>
</evidence>
<reference evidence="7" key="3">
    <citation type="submission" date="2021-11" db="EMBL/GenBank/DDBJ databases">
        <authorList>
            <person name="Denance N."/>
            <person name="Briand M."/>
            <person name="Dupas E."/>
            <person name="Durand K."/>
            <person name="Legendre B."/>
            <person name="Cunty A."/>
            <person name="Donnadieu C."/>
            <person name="Lopez Roques C."/>
            <person name="Cesbron S."/>
            <person name="Jacques M.A."/>
        </authorList>
    </citation>
    <scope>NUCLEOTIDE SEQUENCE</scope>
    <source>
        <strain evidence="7">CFBP8070</strain>
    </source>
</reference>
<dbReference type="GeneID" id="93904140"/>
<accession>A0A9Q4QSQ9</accession>
<feature type="region of interest" description="Disordered" evidence="6">
    <location>
        <begin position="42"/>
        <end position="70"/>
    </location>
</feature>
<name>A0A9Q4QSQ9_XYLFS</name>
<keyword evidence="5" id="KW-0699">rRNA-binding</keyword>
<dbReference type="GO" id="GO:1990904">
    <property type="term" value="C:ribonucleoprotein complex"/>
    <property type="evidence" value="ECO:0007669"/>
    <property type="project" value="UniProtKB-KW"/>
</dbReference>
<dbReference type="Pfam" id="PF00573">
    <property type="entry name" value="Ribosomal_L4"/>
    <property type="match status" value="1"/>
</dbReference>